<comment type="caution">
    <text evidence="2">The sequence shown here is derived from an EMBL/GenBank/DDBJ whole genome shotgun (WGS) entry which is preliminary data.</text>
</comment>
<keyword evidence="1" id="KW-0812">Transmembrane</keyword>
<feature type="transmembrane region" description="Helical" evidence="1">
    <location>
        <begin position="208"/>
        <end position="234"/>
    </location>
</feature>
<dbReference type="Proteomes" id="UP000235579">
    <property type="component" value="Unassembled WGS sequence"/>
</dbReference>
<keyword evidence="1" id="KW-0472">Membrane</keyword>
<reference evidence="3 5" key="4">
    <citation type="submission" date="2019-04" db="EMBL/GenBank/DDBJ databases">
        <title>A reverse ecology approach based on a biological definition of microbial populations.</title>
        <authorList>
            <person name="Arevalo P."/>
            <person name="Vaninsberghe D."/>
            <person name="Elsherbini J."/>
            <person name="Gore J."/>
            <person name="Polz M."/>
        </authorList>
    </citation>
    <scope>NUCLEOTIDE SEQUENCE [LARGE SCALE GENOMIC DNA]</scope>
    <source>
        <strain evidence="3 5">10N.222.45.A8</strain>
    </source>
</reference>
<dbReference type="AlphaFoldDB" id="A0A2N7NP34"/>
<keyword evidence="1" id="KW-1133">Transmembrane helix</keyword>
<dbReference type="EMBL" id="SYVV01000029">
    <property type="protein sequence ID" value="TKG30712.1"/>
    <property type="molecule type" value="Genomic_DNA"/>
</dbReference>
<organism evidence="2 4">
    <name type="scientific">Vibrio tasmaniensis</name>
    <dbReference type="NCBI Taxonomy" id="212663"/>
    <lineage>
        <taxon>Bacteria</taxon>
        <taxon>Pseudomonadati</taxon>
        <taxon>Pseudomonadota</taxon>
        <taxon>Gammaproteobacteria</taxon>
        <taxon>Vibrionales</taxon>
        <taxon>Vibrionaceae</taxon>
        <taxon>Vibrio</taxon>
    </lineage>
</organism>
<sequence length="273" mass="31339">MRYSPLNAALAVLLDFRRQVKLEELKYLARTYYSNTVSMRYFGMEGLGYLSISIILFALAGYLQLVLDYVNISILPMLIAGFLGGIARRHYDKNLIRHLSSYTLLDSDNIDFHKAVYLQSLVSHIGKSLLEAMKNLKEVRETDASKHGLSTQSEWSRFFQFIYSPDSKNRILSLVIYLISLIALITVSKSESDTVLYELLQNVTWDKVQSFAFFSIILIVTMYALVVLPISFVYKYFAVPILLKASSVDTLSRFFISELNRYAYLECRANRSC</sequence>
<dbReference type="EMBL" id="MDBP01000002">
    <property type="protein sequence ID" value="PMP18680.1"/>
    <property type="molecule type" value="Genomic_DNA"/>
</dbReference>
<reference evidence="2" key="3">
    <citation type="journal article" date="2018" name="Nature">
        <title>A major lineage of non-tailed dsDNA viruses as unrecognized killers of marine bacteria.</title>
        <authorList>
            <person name="Kauffman K.M."/>
            <person name="Hussain F.A."/>
            <person name="Yang J."/>
            <person name="Arevalo P."/>
            <person name="Brown J.M."/>
            <person name="Chang W.K."/>
            <person name="VanInsberghe D."/>
            <person name="Elsherbini J."/>
            <person name="Sharma R.S."/>
            <person name="Cutler M.B."/>
            <person name="Kelly L."/>
            <person name="Polz M.F."/>
        </authorList>
    </citation>
    <scope>NUCLEOTIDE SEQUENCE</scope>
    <source>
        <strain evidence="2">10N.222.48.A2</strain>
    </source>
</reference>
<evidence type="ECO:0000313" key="4">
    <source>
        <dbReference type="Proteomes" id="UP000235579"/>
    </source>
</evidence>
<evidence type="ECO:0000313" key="2">
    <source>
        <dbReference type="EMBL" id="PMP18680.1"/>
    </source>
</evidence>
<evidence type="ECO:0000256" key="1">
    <source>
        <dbReference type="SAM" id="Phobius"/>
    </source>
</evidence>
<accession>A0A2N7NP34</accession>
<dbReference type="Proteomes" id="UP000308018">
    <property type="component" value="Unassembled WGS sequence"/>
</dbReference>
<feature type="transmembrane region" description="Helical" evidence="1">
    <location>
        <begin position="46"/>
        <end position="63"/>
    </location>
</feature>
<evidence type="ECO:0000313" key="5">
    <source>
        <dbReference type="Proteomes" id="UP000308018"/>
    </source>
</evidence>
<reference evidence="2" key="2">
    <citation type="submission" date="2016-07" db="EMBL/GenBank/DDBJ databases">
        <authorList>
            <person name="Wan K."/>
            <person name="Booth B."/>
            <person name="Spirohn K."/>
            <person name="Hao T."/>
            <person name="Hu Y."/>
            <person name="Calderwood M."/>
            <person name="Hill D."/>
            <person name="Mohr S."/>
            <person name="Vidal M."/>
            <person name="Celniker S."/>
            <person name="Perrimon N."/>
        </authorList>
    </citation>
    <scope>NUCLEOTIDE SEQUENCE</scope>
    <source>
        <strain evidence="2">10N.222.48.A2</strain>
    </source>
</reference>
<protein>
    <submittedName>
        <fullName evidence="2">Uncharacterized protein</fullName>
    </submittedName>
</protein>
<feature type="transmembrane region" description="Helical" evidence="1">
    <location>
        <begin position="69"/>
        <end position="87"/>
    </location>
</feature>
<feature type="transmembrane region" description="Helical" evidence="1">
    <location>
        <begin position="171"/>
        <end position="188"/>
    </location>
</feature>
<proteinExistence type="predicted"/>
<evidence type="ECO:0000313" key="3">
    <source>
        <dbReference type="EMBL" id="TKG30712.1"/>
    </source>
</evidence>
<reference evidence="4" key="1">
    <citation type="submission" date="2016-07" db="EMBL/GenBank/DDBJ databases">
        <title>Nontailed viruses are major unrecognized killers of bacteria in the ocean.</title>
        <authorList>
            <person name="Kauffman K."/>
            <person name="Hussain F."/>
            <person name="Yang J."/>
            <person name="Arevalo P."/>
            <person name="Brown J."/>
            <person name="Cutler M."/>
            <person name="Kelly L."/>
            <person name="Polz M.F."/>
        </authorList>
    </citation>
    <scope>NUCLEOTIDE SEQUENCE [LARGE SCALE GENOMIC DNA]</scope>
    <source>
        <strain evidence="4">10N.222.48.A2</strain>
    </source>
</reference>
<name>A0A2N7NP34_9VIBR</name>
<gene>
    <name evidence="2" type="ORF">BCS92_00915</name>
    <name evidence="3" type="ORF">FC057_16420</name>
</gene>